<feature type="region of interest" description="Disordered" evidence="1">
    <location>
        <begin position="177"/>
        <end position="196"/>
    </location>
</feature>
<evidence type="ECO:0000313" key="3">
    <source>
        <dbReference type="Proteomes" id="UP000800094"/>
    </source>
</evidence>
<protein>
    <submittedName>
        <fullName evidence="2">Uncharacterized protein</fullName>
    </submittedName>
</protein>
<evidence type="ECO:0000256" key="1">
    <source>
        <dbReference type="SAM" id="MobiDB-lite"/>
    </source>
</evidence>
<dbReference type="AlphaFoldDB" id="A0A6A6I9P4"/>
<accession>A0A6A6I9P4</accession>
<reference evidence="2" key="1">
    <citation type="journal article" date="2020" name="Stud. Mycol.">
        <title>101 Dothideomycetes genomes: a test case for predicting lifestyles and emergence of pathogens.</title>
        <authorList>
            <person name="Haridas S."/>
            <person name="Albert R."/>
            <person name="Binder M."/>
            <person name="Bloem J."/>
            <person name="Labutti K."/>
            <person name="Salamov A."/>
            <person name="Andreopoulos B."/>
            <person name="Baker S."/>
            <person name="Barry K."/>
            <person name="Bills G."/>
            <person name="Bluhm B."/>
            <person name="Cannon C."/>
            <person name="Castanera R."/>
            <person name="Culley D."/>
            <person name="Daum C."/>
            <person name="Ezra D."/>
            <person name="Gonzalez J."/>
            <person name="Henrissat B."/>
            <person name="Kuo A."/>
            <person name="Liang C."/>
            <person name="Lipzen A."/>
            <person name="Lutzoni F."/>
            <person name="Magnuson J."/>
            <person name="Mondo S."/>
            <person name="Nolan M."/>
            <person name="Ohm R."/>
            <person name="Pangilinan J."/>
            <person name="Park H.-J."/>
            <person name="Ramirez L."/>
            <person name="Alfaro M."/>
            <person name="Sun H."/>
            <person name="Tritt A."/>
            <person name="Yoshinaga Y."/>
            <person name="Zwiers L.-H."/>
            <person name="Turgeon B."/>
            <person name="Goodwin S."/>
            <person name="Spatafora J."/>
            <person name="Crous P."/>
            <person name="Grigoriev I."/>
        </authorList>
    </citation>
    <scope>NUCLEOTIDE SEQUENCE</scope>
    <source>
        <strain evidence="2">CBS 122368</strain>
    </source>
</reference>
<dbReference type="EMBL" id="ML987199">
    <property type="protein sequence ID" value="KAF2246240.1"/>
    <property type="molecule type" value="Genomic_DNA"/>
</dbReference>
<name>A0A6A6I9P4_9PLEO</name>
<dbReference type="GeneID" id="54589476"/>
<dbReference type="Proteomes" id="UP000800094">
    <property type="component" value="Unassembled WGS sequence"/>
</dbReference>
<proteinExistence type="predicted"/>
<feature type="region of interest" description="Disordered" evidence="1">
    <location>
        <begin position="1"/>
        <end position="21"/>
    </location>
</feature>
<dbReference type="RefSeq" id="XP_033681244.1">
    <property type="nucleotide sequence ID" value="XM_033836146.1"/>
</dbReference>
<sequence>MRGRRAVSDANQGSGAPLPNEGRHACTHGRQCWPAGMRKRCCSCRTGRTGREVSKSYTCIGEGTPGQVEEVKAWSREGAASMTWCSCRLTRAYPIRSRPFLHLQIFVTQAPQDTAHGRSALPFHLASITSHLESRPIARAAAFTSPPQLTRSLLSQPAKLLGGSIHLPLTSSLLPPPPSPPSCIAPPSSTLAASHR</sequence>
<keyword evidence="3" id="KW-1185">Reference proteome</keyword>
<organism evidence="2 3">
    <name type="scientific">Trematosphaeria pertusa</name>
    <dbReference type="NCBI Taxonomy" id="390896"/>
    <lineage>
        <taxon>Eukaryota</taxon>
        <taxon>Fungi</taxon>
        <taxon>Dikarya</taxon>
        <taxon>Ascomycota</taxon>
        <taxon>Pezizomycotina</taxon>
        <taxon>Dothideomycetes</taxon>
        <taxon>Pleosporomycetidae</taxon>
        <taxon>Pleosporales</taxon>
        <taxon>Massarineae</taxon>
        <taxon>Trematosphaeriaceae</taxon>
        <taxon>Trematosphaeria</taxon>
    </lineage>
</organism>
<gene>
    <name evidence="2" type="ORF">BU26DRAFT_64927</name>
</gene>
<evidence type="ECO:0000313" key="2">
    <source>
        <dbReference type="EMBL" id="KAF2246240.1"/>
    </source>
</evidence>